<feature type="compositionally biased region" description="Low complexity" evidence="1">
    <location>
        <begin position="94"/>
        <end position="104"/>
    </location>
</feature>
<evidence type="ECO:0000256" key="1">
    <source>
        <dbReference type="SAM" id="MobiDB-lite"/>
    </source>
</evidence>
<keyword evidence="3" id="KW-1185">Reference proteome</keyword>
<dbReference type="PANTHER" id="PTHR34956">
    <property type="entry name" value="OS05G0397300 PROTEIN"/>
    <property type="match status" value="1"/>
</dbReference>
<accession>A0A8T0U9J0</accession>
<feature type="region of interest" description="Disordered" evidence="1">
    <location>
        <begin position="54"/>
        <end position="74"/>
    </location>
</feature>
<reference evidence="2" key="1">
    <citation type="submission" date="2020-05" db="EMBL/GenBank/DDBJ databases">
        <title>WGS assembly of Panicum virgatum.</title>
        <authorList>
            <person name="Lovell J.T."/>
            <person name="Jenkins J."/>
            <person name="Shu S."/>
            <person name="Juenger T.E."/>
            <person name="Schmutz J."/>
        </authorList>
    </citation>
    <scope>NUCLEOTIDE SEQUENCE</scope>
    <source>
        <strain evidence="2">AP13</strain>
    </source>
</reference>
<dbReference type="PANTHER" id="PTHR34956:SF2">
    <property type="entry name" value="OS05G0397300 PROTEIN"/>
    <property type="match status" value="1"/>
</dbReference>
<protein>
    <submittedName>
        <fullName evidence="2">Uncharacterized protein</fullName>
    </submittedName>
</protein>
<dbReference type="AlphaFoldDB" id="A0A8T0U9J0"/>
<feature type="compositionally biased region" description="Low complexity" evidence="1">
    <location>
        <begin position="131"/>
        <end position="159"/>
    </location>
</feature>
<gene>
    <name evidence="2" type="ORF">PVAP13_3NG076000</name>
</gene>
<dbReference type="EMBL" id="CM029042">
    <property type="protein sequence ID" value="KAG2619480.1"/>
    <property type="molecule type" value="Genomic_DNA"/>
</dbReference>
<comment type="caution">
    <text evidence="2">The sequence shown here is derived from an EMBL/GenBank/DDBJ whole genome shotgun (WGS) entry which is preliminary data.</text>
</comment>
<organism evidence="2 3">
    <name type="scientific">Panicum virgatum</name>
    <name type="common">Blackwell switchgrass</name>
    <dbReference type="NCBI Taxonomy" id="38727"/>
    <lineage>
        <taxon>Eukaryota</taxon>
        <taxon>Viridiplantae</taxon>
        <taxon>Streptophyta</taxon>
        <taxon>Embryophyta</taxon>
        <taxon>Tracheophyta</taxon>
        <taxon>Spermatophyta</taxon>
        <taxon>Magnoliopsida</taxon>
        <taxon>Liliopsida</taxon>
        <taxon>Poales</taxon>
        <taxon>Poaceae</taxon>
        <taxon>PACMAD clade</taxon>
        <taxon>Panicoideae</taxon>
        <taxon>Panicodae</taxon>
        <taxon>Paniceae</taxon>
        <taxon>Panicinae</taxon>
        <taxon>Panicum</taxon>
        <taxon>Panicum sect. Hiantes</taxon>
    </lineage>
</organism>
<evidence type="ECO:0000313" key="3">
    <source>
        <dbReference type="Proteomes" id="UP000823388"/>
    </source>
</evidence>
<dbReference type="Proteomes" id="UP000823388">
    <property type="component" value="Chromosome 3N"/>
</dbReference>
<dbReference type="OrthoDB" id="1081388at2759"/>
<evidence type="ECO:0000313" key="2">
    <source>
        <dbReference type="EMBL" id="KAG2619480.1"/>
    </source>
</evidence>
<name>A0A8T0U9J0_PANVG</name>
<proteinExistence type="predicted"/>
<feature type="region of interest" description="Disordered" evidence="1">
    <location>
        <begin position="94"/>
        <end position="159"/>
    </location>
</feature>
<sequence length="159" mass="16281">MEVEAMLEDDVFFAELSKRISLLITDDDEGADFAAAAQFIPAAAAPLTGFASLGHVPPRQQQGGGASLLAPPPYTLYHHHHHGASYGGDSAALAAAWQQQQQQQHGSKGTGVFIPRSTPGAAHPKKKSKNRGGAAAKAARAAQAGANALAAGGPAKKRA</sequence>